<accession>A0A8J2L796</accession>
<dbReference type="EMBL" id="CAJVCH010382861">
    <property type="protein sequence ID" value="CAG7816949.1"/>
    <property type="molecule type" value="Genomic_DNA"/>
</dbReference>
<gene>
    <name evidence="1" type="ORF">AFUS01_LOCUS27540</name>
</gene>
<reference evidence="1" key="1">
    <citation type="submission" date="2021-06" db="EMBL/GenBank/DDBJ databases">
        <authorList>
            <person name="Hodson N. C."/>
            <person name="Mongue J. A."/>
            <person name="Jaron S. K."/>
        </authorList>
    </citation>
    <scope>NUCLEOTIDE SEQUENCE</scope>
</reference>
<protein>
    <submittedName>
        <fullName evidence="1">Uncharacterized protein</fullName>
    </submittedName>
</protein>
<dbReference type="OrthoDB" id="8298659at2759"/>
<name>A0A8J2L796_9HEXA</name>
<dbReference type="AlphaFoldDB" id="A0A8J2L796"/>
<keyword evidence="2" id="KW-1185">Reference proteome</keyword>
<proteinExistence type="predicted"/>
<sequence>MKCPVGIFTSVFCSIVGRIFTFGIEVAGFRYAANVRDISVLIMELMVIPRPFPAGDGLNRMSLESISILVVGANRMFSMQLDSAIRRLDEILEQLTFPMLPSNEIDLPP</sequence>
<evidence type="ECO:0000313" key="2">
    <source>
        <dbReference type="Proteomes" id="UP000708208"/>
    </source>
</evidence>
<comment type="caution">
    <text evidence="1">The sequence shown here is derived from an EMBL/GenBank/DDBJ whole genome shotgun (WGS) entry which is preliminary data.</text>
</comment>
<evidence type="ECO:0000313" key="1">
    <source>
        <dbReference type="EMBL" id="CAG7816949.1"/>
    </source>
</evidence>
<dbReference type="Proteomes" id="UP000708208">
    <property type="component" value="Unassembled WGS sequence"/>
</dbReference>
<organism evidence="1 2">
    <name type="scientific">Allacma fusca</name>
    <dbReference type="NCBI Taxonomy" id="39272"/>
    <lineage>
        <taxon>Eukaryota</taxon>
        <taxon>Metazoa</taxon>
        <taxon>Ecdysozoa</taxon>
        <taxon>Arthropoda</taxon>
        <taxon>Hexapoda</taxon>
        <taxon>Collembola</taxon>
        <taxon>Symphypleona</taxon>
        <taxon>Sminthuridae</taxon>
        <taxon>Allacma</taxon>
    </lineage>
</organism>
<feature type="non-terminal residue" evidence="1">
    <location>
        <position position="1"/>
    </location>
</feature>